<reference evidence="2 3" key="1">
    <citation type="journal article" date="2010" name="Stand. Genomic Sci.">
        <title>Complete genome sequence of Conexibacter woesei type strain (ID131577).</title>
        <authorList>
            <person name="Pukall R."/>
            <person name="Lapidus A."/>
            <person name="Glavina Del Rio T."/>
            <person name="Copeland A."/>
            <person name="Tice H."/>
            <person name="Cheng J.-F."/>
            <person name="Lucas S."/>
            <person name="Chen F."/>
            <person name="Nolan M."/>
            <person name="Bruce D."/>
            <person name="Goodwin L."/>
            <person name="Pitluck S."/>
            <person name="Mavromatis K."/>
            <person name="Ivanova N."/>
            <person name="Ovchinnikova G."/>
            <person name="Pati A."/>
            <person name="Chen A."/>
            <person name="Palaniappan K."/>
            <person name="Land M."/>
            <person name="Hauser L."/>
            <person name="Chang Y.-J."/>
            <person name="Jeffries C.D."/>
            <person name="Chain P."/>
            <person name="Meincke L."/>
            <person name="Sims D."/>
            <person name="Brettin T."/>
            <person name="Detter J.C."/>
            <person name="Rohde M."/>
            <person name="Goeker M."/>
            <person name="Bristow J."/>
            <person name="Eisen J.A."/>
            <person name="Markowitz V."/>
            <person name="Kyrpides N.C."/>
            <person name="Klenk H.-P."/>
            <person name="Hugenholtz P."/>
        </authorList>
    </citation>
    <scope>NUCLEOTIDE SEQUENCE [LARGE SCALE GENOMIC DNA]</scope>
    <source>
        <strain evidence="3">DSM 14684 / CIP 108061 / JCM 11494 / NBRC 100937 / ID131577</strain>
    </source>
</reference>
<dbReference type="STRING" id="469383.Cwoe_1128"/>
<dbReference type="EMBL" id="CP001854">
    <property type="protein sequence ID" value="ADB49559.1"/>
    <property type="molecule type" value="Genomic_DNA"/>
</dbReference>
<evidence type="ECO:0008006" key="4">
    <source>
        <dbReference type="Google" id="ProtNLM"/>
    </source>
</evidence>
<feature type="transmembrane region" description="Helical" evidence="1">
    <location>
        <begin position="75"/>
        <end position="93"/>
    </location>
</feature>
<keyword evidence="1" id="KW-1133">Transmembrane helix</keyword>
<sequence length="186" mass="19750">MSSQTTIDARPEAAPAVVMHTTRDGLVLGGATVAMGLLAGLFYSYAVSVMPGLHGAADLTVVDAMQNVNRAIENPVFFATFLGGPALALWALVDERRRGTRAGTRWVAAGAGLAVATLAITFAFNIPLNDALDAAGDPSRIADVAKVRDDFETPWVIWNVVRTVTVVASFACLTRALFLRPRRPAR</sequence>
<proteinExistence type="predicted"/>
<gene>
    <name evidence="2" type="ordered locus">Cwoe_1128</name>
</gene>
<protein>
    <recommendedName>
        <fullName evidence="4">DUF1772 domain-containing protein</fullName>
    </recommendedName>
</protein>
<feature type="transmembrane region" description="Helical" evidence="1">
    <location>
        <begin position="105"/>
        <end position="124"/>
    </location>
</feature>
<reference evidence="3" key="2">
    <citation type="submission" date="2010-01" db="EMBL/GenBank/DDBJ databases">
        <title>The complete genome of Conexibacter woesei DSM 14684.</title>
        <authorList>
            <consortium name="US DOE Joint Genome Institute (JGI-PGF)"/>
            <person name="Lucas S."/>
            <person name="Copeland A."/>
            <person name="Lapidus A."/>
            <person name="Glavina del Rio T."/>
            <person name="Dalin E."/>
            <person name="Tice H."/>
            <person name="Bruce D."/>
            <person name="Goodwin L."/>
            <person name="Pitluck S."/>
            <person name="Kyrpides N."/>
            <person name="Mavromatis K."/>
            <person name="Ivanova N."/>
            <person name="Mikhailova N."/>
            <person name="Chertkov O."/>
            <person name="Brettin T."/>
            <person name="Detter J.C."/>
            <person name="Han C."/>
            <person name="Larimer F."/>
            <person name="Land M."/>
            <person name="Hauser L."/>
            <person name="Markowitz V."/>
            <person name="Cheng J.-F."/>
            <person name="Hugenholtz P."/>
            <person name="Woyke T."/>
            <person name="Wu D."/>
            <person name="Pukall R."/>
            <person name="Steenblock K."/>
            <person name="Schneider S."/>
            <person name="Klenk H.-P."/>
            <person name="Eisen J.A."/>
        </authorList>
    </citation>
    <scope>NUCLEOTIDE SEQUENCE [LARGE SCALE GENOMIC DNA]</scope>
    <source>
        <strain evidence="3">DSM 14684 / CIP 108061 / JCM 11494 / NBRC 100937 / ID131577</strain>
    </source>
</reference>
<keyword evidence="1" id="KW-0812">Transmembrane</keyword>
<evidence type="ECO:0000256" key="1">
    <source>
        <dbReference type="SAM" id="Phobius"/>
    </source>
</evidence>
<dbReference type="RefSeq" id="WP_012932611.1">
    <property type="nucleotide sequence ID" value="NC_013739.1"/>
</dbReference>
<feature type="transmembrane region" description="Helical" evidence="1">
    <location>
        <begin position="156"/>
        <end position="178"/>
    </location>
</feature>
<keyword evidence="1" id="KW-0472">Membrane</keyword>
<dbReference type="Proteomes" id="UP000008229">
    <property type="component" value="Chromosome"/>
</dbReference>
<dbReference type="Pfam" id="PF08592">
    <property type="entry name" value="Anthrone_oxy"/>
    <property type="match status" value="1"/>
</dbReference>
<dbReference type="InterPro" id="IPR013901">
    <property type="entry name" value="Anthrone_oxy"/>
</dbReference>
<evidence type="ECO:0000313" key="2">
    <source>
        <dbReference type="EMBL" id="ADB49559.1"/>
    </source>
</evidence>
<keyword evidence="3" id="KW-1185">Reference proteome</keyword>
<organism evidence="2 3">
    <name type="scientific">Conexibacter woesei (strain DSM 14684 / CCUG 47730 / CIP 108061 / JCM 11494 / NBRC 100937 / ID131577)</name>
    <dbReference type="NCBI Taxonomy" id="469383"/>
    <lineage>
        <taxon>Bacteria</taxon>
        <taxon>Bacillati</taxon>
        <taxon>Actinomycetota</taxon>
        <taxon>Thermoleophilia</taxon>
        <taxon>Solirubrobacterales</taxon>
        <taxon>Conexibacteraceae</taxon>
        <taxon>Conexibacter</taxon>
    </lineage>
</organism>
<accession>D3FDI5</accession>
<name>D3FDI5_CONWI</name>
<dbReference type="eggNOG" id="COG5500">
    <property type="taxonomic scope" value="Bacteria"/>
</dbReference>
<dbReference type="AlphaFoldDB" id="D3FDI5"/>
<dbReference type="KEGG" id="cwo:Cwoe_1128"/>
<evidence type="ECO:0000313" key="3">
    <source>
        <dbReference type="Proteomes" id="UP000008229"/>
    </source>
</evidence>
<dbReference type="HOGENOM" id="CLU_111152_0_2_11"/>
<feature type="transmembrane region" description="Helical" evidence="1">
    <location>
        <begin position="26"/>
        <end position="46"/>
    </location>
</feature>